<reference evidence="2 3" key="1">
    <citation type="submission" date="2018-11" db="EMBL/GenBank/DDBJ databases">
        <title>Rhodococcus spongicola sp. nov. and Rhodococcus xishaensis sp. nov. from marine sponges.</title>
        <authorList>
            <person name="Li L."/>
            <person name="Lin H.W."/>
        </authorList>
    </citation>
    <scope>NUCLEOTIDE SEQUENCE [LARGE SCALE GENOMIC DNA]</scope>
    <source>
        <strain evidence="2 3">LHW51113</strain>
    </source>
</reference>
<evidence type="ECO:0000313" key="2">
    <source>
        <dbReference type="EMBL" id="RVW05219.1"/>
    </source>
</evidence>
<dbReference type="RefSeq" id="WP_127950735.1">
    <property type="nucleotide sequence ID" value="NZ_RKLO01000001.1"/>
</dbReference>
<organism evidence="2 3">
    <name type="scientific">Rhodococcus xishaensis</name>
    <dbReference type="NCBI Taxonomy" id="2487364"/>
    <lineage>
        <taxon>Bacteria</taxon>
        <taxon>Bacillati</taxon>
        <taxon>Actinomycetota</taxon>
        <taxon>Actinomycetes</taxon>
        <taxon>Mycobacteriales</taxon>
        <taxon>Nocardiaceae</taxon>
        <taxon>Rhodococcus</taxon>
    </lineage>
</organism>
<dbReference type="Proteomes" id="UP000283479">
    <property type="component" value="Unassembled WGS sequence"/>
</dbReference>
<dbReference type="AlphaFoldDB" id="A0A438B2N5"/>
<dbReference type="GO" id="GO:0004658">
    <property type="term" value="F:propionyl-CoA carboxylase activity"/>
    <property type="evidence" value="ECO:0007669"/>
    <property type="project" value="InterPro"/>
</dbReference>
<proteinExistence type="predicted"/>
<dbReference type="OrthoDB" id="4377572at2"/>
<sequence>MTATTREDLLTDTELLTPSVDAAALEGAELEEAIAGLESQEADEAADPKTPLIKIVKGNPSEEEIGALVAVFTAAAEGAGDAVTDPRPPETWGSPTRMHRGHGAFSPHSFGNPVAARPS</sequence>
<gene>
    <name evidence="2" type="ORF">EGT50_00875</name>
</gene>
<comment type="caution">
    <text evidence="2">The sequence shown here is derived from an EMBL/GenBank/DDBJ whole genome shotgun (WGS) entry which is preliminary data.</text>
</comment>
<accession>A0A438B2N5</accession>
<dbReference type="Pfam" id="PF13822">
    <property type="entry name" value="ACC_epsilon"/>
    <property type="match status" value="1"/>
</dbReference>
<name>A0A438B2N5_9NOCA</name>
<keyword evidence="3" id="KW-1185">Reference proteome</keyword>
<feature type="region of interest" description="Disordered" evidence="1">
    <location>
        <begin position="79"/>
        <end position="119"/>
    </location>
</feature>
<dbReference type="EMBL" id="RKLO01000001">
    <property type="protein sequence ID" value="RVW05219.1"/>
    <property type="molecule type" value="Genomic_DNA"/>
</dbReference>
<evidence type="ECO:0000256" key="1">
    <source>
        <dbReference type="SAM" id="MobiDB-lite"/>
    </source>
</evidence>
<protein>
    <submittedName>
        <fullName evidence="2">Acyl-CoA carboxylase subunit epsilon</fullName>
    </submittedName>
</protein>
<dbReference type="GO" id="GO:0003989">
    <property type="term" value="F:acetyl-CoA carboxylase activity"/>
    <property type="evidence" value="ECO:0007669"/>
    <property type="project" value="InterPro"/>
</dbReference>
<dbReference type="InterPro" id="IPR032716">
    <property type="entry name" value="ACC_epsilon"/>
</dbReference>
<evidence type="ECO:0000313" key="3">
    <source>
        <dbReference type="Proteomes" id="UP000283479"/>
    </source>
</evidence>